<comment type="caution">
    <text evidence="12">The sequence shown here is derived from an EMBL/GenBank/DDBJ whole genome shotgun (WGS) entry which is preliminary data.</text>
</comment>
<evidence type="ECO:0000256" key="7">
    <source>
        <dbReference type="ARBA" id="ARBA00022741"/>
    </source>
</evidence>
<dbReference type="PRINTS" id="PR00344">
    <property type="entry name" value="BCTRLSENSOR"/>
</dbReference>
<keyword evidence="10" id="KW-0472">Membrane</keyword>
<dbReference type="InterPro" id="IPR036097">
    <property type="entry name" value="HisK_dim/P_sf"/>
</dbReference>
<keyword evidence="10" id="KW-0812">Transmembrane</keyword>
<dbReference type="CDD" id="cd00075">
    <property type="entry name" value="HATPase"/>
    <property type="match status" value="1"/>
</dbReference>
<dbReference type="EC" id="2.7.13.3" evidence="3"/>
<dbReference type="OrthoDB" id="9805942at2"/>
<dbReference type="GO" id="GO:0000155">
    <property type="term" value="F:phosphorelay sensor kinase activity"/>
    <property type="evidence" value="ECO:0007669"/>
    <property type="project" value="InterPro"/>
</dbReference>
<dbReference type="SMART" id="SM00387">
    <property type="entry name" value="HATPase_c"/>
    <property type="match status" value="1"/>
</dbReference>
<dbReference type="SMART" id="SM01080">
    <property type="entry name" value="CHASE2"/>
    <property type="match status" value="1"/>
</dbReference>
<accession>A0A4Q1KI08</accession>
<keyword evidence="5" id="KW-0597">Phosphoprotein</keyword>
<dbReference type="Pfam" id="PF02518">
    <property type="entry name" value="HATPase_c"/>
    <property type="match status" value="1"/>
</dbReference>
<feature type="transmembrane region" description="Helical" evidence="10">
    <location>
        <begin position="286"/>
        <end position="303"/>
    </location>
</feature>
<evidence type="ECO:0000256" key="10">
    <source>
        <dbReference type="SAM" id="Phobius"/>
    </source>
</evidence>
<dbReference type="Gene3D" id="1.10.287.130">
    <property type="match status" value="1"/>
</dbReference>
<dbReference type="GO" id="GO:0005524">
    <property type="term" value="F:ATP binding"/>
    <property type="evidence" value="ECO:0007669"/>
    <property type="project" value="UniProtKB-KW"/>
</dbReference>
<organism evidence="12 13">
    <name type="scientific">Sphingobium fluviale</name>
    <dbReference type="NCBI Taxonomy" id="2506423"/>
    <lineage>
        <taxon>Bacteria</taxon>
        <taxon>Pseudomonadati</taxon>
        <taxon>Pseudomonadota</taxon>
        <taxon>Alphaproteobacteria</taxon>
        <taxon>Sphingomonadales</taxon>
        <taxon>Sphingomonadaceae</taxon>
        <taxon>Sphingobium</taxon>
    </lineage>
</organism>
<dbReference type="InterPro" id="IPR007890">
    <property type="entry name" value="CHASE2"/>
</dbReference>
<comment type="subcellular location">
    <subcellularLocation>
        <location evidence="2">Cell membrane</location>
        <topology evidence="2">Multi-pass membrane protein</topology>
    </subcellularLocation>
</comment>
<dbReference type="AlphaFoldDB" id="A0A4Q1KI08"/>
<protein>
    <recommendedName>
        <fullName evidence="3">histidine kinase</fullName>
        <ecNumber evidence="3">2.7.13.3</ecNumber>
    </recommendedName>
</protein>
<evidence type="ECO:0000256" key="3">
    <source>
        <dbReference type="ARBA" id="ARBA00012438"/>
    </source>
</evidence>
<dbReference type="Gene3D" id="3.30.565.10">
    <property type="entry name" value="Histidine kinase-like ATPase, C-terminal domain"/>
    <property type="match status" value="1"/>
</dbReference>
<evidence type="ECO:0000256" key="2">
    <source>
        <dbReference type="ARBA" id="ARBA00004651"/>
    </source>
</evidence>
<reference evidence="13" key="1">
    <citation type="submission" date="2019-01" db="EMBL/GenBank/DDBJ databases">
        <title>Cytophagaceae bacterium strain CAR-16.</title>
        <authorList>
            <person name="Chen W.-M."/>
        </authorList>
    </citation>
    <scope>NUCLEOTIDE SEQUENCE [LARGE SCALE GENOMIC DNA]</scope>
    <source>
        <strain evidence="13">CHR27</strain>
    </source>
</reference>
<evidence type="ECO:0000256" key="8">
    <source>
        <dbReference type="ARBA" id="ARBA00022777"/>
    </source>
</evidence>
<dbReference type="SUPFAM" id="SSF55874">
    <property type="entry name" value="ATPase domain of HSP90 chaperone/DNA topoisomerase II/histidine kinase"/>
    <property type="match status" value="1"/>
</dbReference>
<keyword evidence="4" id="KW-1003">Cell membrane</keyword>
<dbReference type="RefSeq" id="WP_129403827.1">
    <property type="nucleotide sequence ID" value="NZ_SBKP01000005.1"/>
</dbReference>
<dbReference type="PANTHER" id="PTHR44936:SF10">
    <property type="entry name" value="SENSOR PROTEIN RSTB"/>
    <property type="match status" value="1"/>
</dbReference>
<dbReference type="GO" id="GO:0005886">
    <property type="term" value="C:plasma membrane"/>
    <property type="evidence" value="ECO:0007669"/>
    <property type="project" value="UniProtKB-SubCell"/>
</dbReference>
<feature type="transmembrane region" description="Helical" evidence="10">
    <location>
        <begin position="310"/>
        <end position="329"/>
    </location>
</feature>
<dbReference type="InterPro" id="IPR004358">
    <property type="entry name" value="Sig_transdc_His_kin-like_C"/>
</dbReference>
<keyword evidence="6" id="KW-0808">Transferase</keyword>
<evidence type="ECO:0000259" key="11">
    <source>
        <dbReference type="PROSITE" id="PS50109"/>
    </source>
</evidence>
<keyword evidence="8" id="KW-0418">Kinase</keyword>
<name>A0A4Q1KI08_9SPHN</name>
<dbReference type="Proteomes" id="UP000290958">
    <property type="component" value="Unassembled WGS sequence"/>
</dbReference>
<keyword evidence="10" id="KW-1133">Transmembrane helix</keyword>
<dbReference type="PROSITE" id="PS50109">
    <property type="entry name" value="HIS_KIN"/>
    <property type="match status" value="1"/>
</dbReference>
<dbReference type="Pfam" id="PF05226">
    <property type="entry name" value="CHASE2"/>
    <property type="match status" value="1"/>
</dbReference>
<evidence type="ECO:0000313" key="13">
    <source>
        <dbReference type="Proteomes" id="UP000290958"/>
    </source>
</evidence>
<evidence type="ECO:0000256" key="9">
    <source>
        <dbReference type="ARBA" id="ARBA00022840"/>
    </source>
</evidence>
<proteinExistence type="predicted"/>
<comment type="catalytic activity">
    <reaction evidence="1">
        <text>ATP + protein L-histidine = ADP + protein N-phospho-L-histidine.</text>
        <dbReference type="EC" id="2.7.13.3"/>
    </reaction>
</comment>
<evidence type="ECO:0000256" key="5">
    <source>
        <dbReference type="ARBA" id="ARBA00022553"/>
    </source>
</evidence>
<dbReference type="InterPro" id="IPR050980">
    <property type="entry name" value="2C_sensor_his_kinase"/>
</dbReference>
<evidence type="ECO:0000256" key="6">
    <source>
        <dbReference type="ARBA" id="ARBA00022679"/>
    </source>
</evidence>
<dbReference type="InterPro" id="IPR003661">
    <property type="entry name" value="HisK_dim/P_dom"/>
</dbReference>
<feature type="domain" description="Histidine kinase" evidence="11">
    <location>
        <begin position="417"/>
        <end position="630"/>
    </location>
</feature>
<dbReference type="InterPro" id="IPR003594">
    <property type="entry name" value="HATPase_dom"/>
</dbReference>
<keyword evidence="9" id="KW-0067">ATP-binding</keyword>
<evidence type="ECO:0000313" key="12">
    <source>
        <dbReference type="EMBL" id="RXR29182.1"/>
    </source>
</evidence>
<sequence length="632" mass="68351">MKFRRLWLEWLLIGLVASLAICWGERAGLFERAERLMYDAAAPLHAAPPDDGIVIVVIDNESLERIGRWPWPRDIHAAMLARLREAGARAILYDVLFIEPSPQDAALAQAMRDGPPVYLPVLFDIPGPDGAPYAVQRPQPALTAAAAGLGIVNLELDSDGRARRVELKARDGAHWLPHLTELGYRAMRGAPSPAYAHASADHPSVYVPFHPTGSFRTISFAHLLSGETPPGLLRGKTVIVGASATGLRDHYPVPGSAELMPGAEVQANLLNSLLANRFIMPMGRDWVASWSLIPLWLLMIAFWRLSPTQALILTLAMAGALIAGTVAALAWTGCWASPVGALIGLAIVYPLWSWRRLSAVAHFIDTQIDTLLAQSALSPALLEGHGGDRIARGTDRLDQIIALMRKSAAERQEMLQFLSHDMRGPQAAIIALLDSENERETPEQHRISRTRIRRYAETTLMLADNFVQLARLESQPAERAPVDLSDAMAQAIDMVWPQATAEGIQIDRSAAQGAECWILGEDDALVRAFTNLLVNAVQASPKGGVIRCAVAREGEFALASVSDDGPGLPPARKADPFARFGYSRAASGVRGSGLGLAFVAAAARQCGGEALYAETESGGAHFTLRLPIWEED</sequence>
<dbReference type="InterPro" id="IPR005467">
    <property type="entry name" value="His_kinase_dom"/>
</dbReference>
<gene>
    <name evidence="12" type="ORF">EQG66_06720</name>
</gene>
<keyword evidence="13" id="KW-1185">Reference proteome</keyword>
<dbReference type="CDD" id="cd00082">
    <property type="entry name" value="HisKA"/>
    <property type="match status" value="1"/>
</dbReference>
<dbReference type="InterPro" id="IPR036890">
    <property type="entry name" value="HATPase_C_sf"/>
</dbReference>
<dbReference type="PANTHER" id="PTHR44936">
    <property type="entry name" value="SENSOR PROTEIN CREC"/>
    <property type="match status" value="1"/>
</dbReference>
<dbReference type="SUPFAM" id="SSF47384">
    <property type="entry name" value="Homodimeric domain of signal transducing histidine kinase"/>
    <property type="match status" value="1"/>
</dbReference>
<evidence type="ECO:0000256" key="1">
    <source>
        <dbReference type="ARBA" id="ARBA00000085"/>
    </source>
</evidence>
<keyword evidence="7" id="KW-0547">Nucleotide-binding</keyword>
<dbReference type="EMBL" id="SBKP01000005">
    <property type="protein sequence ID" value="RXR29182.1"/>
    <property type="molecule type" value="Genomic_DNA"/>
</dbReference>
<evidence type="ECO:0000256" key="4">
    <source>
        <dbReference type="ARBA" id="ARBA00022475"/>
    </source>
</evidence>